<evidence type="ECO:0000313" key="1">
    <source>
        <dbReference type="EMBL" id="MCL6294618.1"/>
    </source>
</evidence>
<dbReference type="Proteomes" id="UP001165381">
    <property type="component" value="Unassembled WGS sequence"/>
</dbReference>
<keyword evidence="2" id="KW-1185">Reference proteome</keyword>
<dbReference type="InterPro" id="IPR011659">
    <property type="entry name" value="WD40"/>
</dbReference>
<reference evidence="1" key="1">
    <citation type="submission" date="2022-05" db="EMBL/GenBank/DDBJ databases">
        <authorList>
            <person name="Park J.-S."/>
        </authorList>
    </citation>
    <scope>NUCLEOTIDE SEQUENCE</scope>
    <source>
        <strain evidence="1">2012CJ34-3</strain>
    </source>
</reference>
<evidence type="ECO:0008006" key="3">
    <source>
        <dbReference type="Google" id="ProtNLM"/>
    </source>
</evidence>
<dbReference type="Pfam" id="PF07676">
    <property type="entry name" value="PD40"/>
    <property type="match status" value="1"/>
</dbReference>
<organism evidence="1 2">
    <name type="scientific">Jejuia spongiicola</name>
    <dbReference type="NCBI Taxonomy" id="2942207"/>
    <lineage>
        <taxon>Bacteria</taxon>
        <taxon>Pseudomonadati</taxon>
        <taxon>Bacteroidota</taxon>
        <taxon>Flavobacteriia</taxon>
        <taxon>Flavobacteriales</taxon>
        <taxon>Flavobacteriaceae</taxon>
        <taxon>Jejuia</taxon>
    </lineage>
</organism>
<dbReference type="RefSeq" id="WP_249972462.1">
    <property type="nucleotide sequence ID" value="NZ_JAMFLZ010000002.1"/>
</dbReference>
<protein>
    <recommendedName>
        <fullName evidence="3">WD40 repeat protein</fullName>
    </recommendedName>
</protein>
<dbReference type="Gene3D" id="2.120.10.30">
    <property type="entry name" value="TolB, C-terminal domain"/>
    <property type="match status" value="1"/>
</dbReference>
<proteinExistence type="predicted"/>
<dbReference type="PROSITE" id="PS51257">
    <property type="entry name" value="PROKAR_LIPOPROTEIN"/>
    <property type="match status" value="1"/>
</dbReference>
<sequence length="316" mass="36245">MKKRFAQLVLAIVGIIMTSCTNEKNNDIIFYSQLENTNVPKLFMPGNVSKRGVVHFGSSFSKHGKHLVYTITSKGKPGRVVYQTFKGDMFSEPELVINDTIHSYADASISLDGKTITLTSNRPTNINKTTSNYSNLWQFKHTGDDWGTPKLLTLEMDYKGGFGYPTMTKDKTLYFAYLPDDGSRNMDIFTSKFKNKAYEKPVKLPPHINSEKFEGDPFIDSHERFLIFAGFEREKTYGKSDLYISFKLKNGWSKAINLGKPINSHGFDGSPYVTSDDKYLIFTSSRHPEEKDKEEYFNIFYVSFDLEKYKKQLNDN</sequence>
<evidence type="ECO:0000313" key="2">
    <source>
        <dbReference type="Proteomes" id="UP001165381"/>
    </source>
</evidence>
<accession>A0ABT0QDA8</accession>
<gene>
    <name evidence="1" type="ORF">M3P09_06405</name>
</gene>
<name>A0ABT0QDA8_9FLAO</name>
<dbReference type="EMBL" id="JAMFLZ010000002">
    <property type="protein sequence ID" value="MCL6294618.1"/>
    <property type="molecule type" value="Genomic_DNA"/>
</dbReference>
<dbReference type="InterPro" id="IPR011042">
    <property type="entry name" value="6-blade_b-propeller_TolB-like"/>
</dbReference>
<dbReference type="SUPFAM" id="SSF82171">
    <property type="entry name" value="DPP6 N-terminal domain-like"/>
    <property type="match status" value="1"/>
</dbReference>
<comment type="caution">
    <text evidence="1">The sequence shown here is derived from an EMBL/GenBank/DDBJ whole genome shotgun (WGS) entry which is preliminary data.</text>
</comment>